<accession>A0AAN8EV27</accession>
<evidence type="ECO:0000313" key="2">
    <source>
        <dbReference type="EMBL" id="KAK5967316.1"/>
    </source>
</evidence>
<evidence type="ECO:0000313" key="3">
    <source>
        <dbReference type="Proteomes" id="UP001331761"/>
    </source>
</evidence>
<dbReference type="Proteomes" id="UP001331761">
    <property type="component" value="Unassembled WGS sequence"/>
</dbReference>
<feature type="compositionally biased region" description="Basic and acidic residues" evidence="1">
    <location>
        <begin position="60"/>
        <end position="72"/>
    </location>
</feature>
<comment type="caution">
    <text evidence="2">The sequence shown here is derived from an EMBL/GenBank/DDBJ whole genome shotgun (WGS) entry which is preliminary data.</text>
</comment>
<name>A0AAN8EV27_TRICO</name>
<feature type="compositionally biased region" description="Basic residues" evidence="1">
    <location>
        <begin position="1"/>
        <end position="10"/>
    </location>
</feature>
<evidence type="ECO:0000256" key="1">
    <source>
        <dbReference type="SAM" id="MobiDB-lite"/>
    </source>
</evidence>
<dbReference type="EMBL" id="WIXE01022618">
    <property type="protein sequence ID" value="KAK5967316.1"/>
    <property type="molecule type" value="Genomic_DNA"/>
</dbReference>
<gene>
    <name evidence="2" type="ORF">GCK32_003227</name>
</gene>
<keyword evidence="3" id="KW-1185">Reference proteome</keyword>
<organism evidence="2 3">
    <name type="scientific">Trichostrongylus colubriformis</name>
    <name type="common">Black scour worm</name>
    <dbReference type="NCBI Taxonomy" id="6319"/>
    <lineage>
        <taxon>Eukaryota</taxon>
        <taxon>Metazoa</taxon>
        <taxon>Ecdysozoa</taxon>
        <taxon>Nematoda</taxon>
        <taxon>Chromadorea</taxon>
        <taxon>Rhabditida</taxon>
        <taxon>Rhabditina</taxon>
        <taxon>Rhabditomorpha</taxon>
        <taxon>Strongyloidea</taxon>
        <taxon>Trichostrongylidae</taxon>
        <taxon>Trichostrongylus</taxon>
    </lineage>
</organism>
<sequence>MFGGSRRKRFVSSSSDTNKSSKSRRSFRADVSQRSQRSRRDYSQRSELSQRSLMEDETCMETRDTSRRDVKSVSRTPSSAHERSQVYRFVKRTMEKGVRGLKTEFLCMKR</sequence>
<protein>
    <submittedName>
        <fullName evidence="2">Uncharacterized protein</fullName>
    </submittedName>
</protein>
<feature type="region of interest" description="Disordered" evidence="1">
    <location>
        <begin position="1"/>
        <end position="84"/>
    </location>
</feature>
<dbReference type="AlphaFoldDB" id="A0AAN8EV27"/>
<reference evidence="2 3" key="1">
    <citation type="submission" date="2019-10" db="EMBL/GenBank/DDBJ databases">
        <title>Assembly and Annotation for the nematode Trichostrongylus colubriformis.</title>
        <authorList>
            <person name="Martin J."/>
        </authorList>
    </citation>
    <scope>NUCLEOTIDE SEQUENCE [LARGE SCALE GENOMIC DNA]</scope>
    <source>
        <strain evidence="2">G859</strain>
        <tissue evidence="2">Whole worm</tissue>
    </source>
</reference>
<proteinExistence type="predicted"/>